<dbReference type="EMBL" id="JACIGK010000001">
    <property type="protein sequence ID" value="MBB4264436.1"/>
    <property type="molecule type" value="Genomic_DNA"/>
</dbReference>
<dbReference type="Proteomes" id="UP000554286">
    <property type="component" value="Unassembled WGS sequence"/>
</dbReference>
<dbReference type="AlphaFoldDB" id="A0A7W6RAA7"/>
<evidence type="ECO:0000313" key="2">
    <source>
        <dbReference type="EMBL" id="MBB4264436.1"/>
    </source>
</evidence>
<reference evidence="2 3" key="1">
    <citation type="submission" date="2020-08" db="EMBL/GenBank/DDBJ databases">
        <title>Genome sequencing of Purple Non-Sulfur Bacteria from various extreme environments.</title>
        <authorList>
            <person name="Mayer M."/>
        </authorList>
    </citation>
    <scope>NUCLEOTIDE SEQUENCE [LARGE SCALE GENOMIC DNA]</scope>
    <source>
        <strain evidence="2 3">JA131</strain>
    </source>
</reference>
<dbReference type="Pfam" id="PF10768">
    <property type="entry name" value="FliX"/>
    <property type="match status" value="1"/>
</dbReference>
<protein>
    <recommendedName>
        <fullName evidence="4">Class II flagellar assembly regulator</fullName>
    </recommendedName>
</protein>
<gene>
    <name evidence="2" type="ORF">GGD89_000042</name>
</gene>
<evidence type="ECO:0008006" key="4">
    <source>
        <dbReference type="Google" id="ProtNLM"/>
    </source>
</evidence>
<dbReference type="RefSeq" id="WP_184042083.1">
    <property type="nucleotide sequence ID" value="NZ_JACIGK010000001.1"/>
</dbReference>
<evidence type="ECO:0000256" key="1">
    <source>
        <dbReference type="SAM" id="MobiDB-lite"/>
    </source>
</evidence>
<feature type="region of interest" description="Disordered" evidence="1">
    <location>
        <begin position="1"/>
        <end position="29"/>
    </location>
</feature>
<comment type="caution">
    <text evidence="2">The sequence shown here is derived from an EMBL/GenBank/DDBJ whole genome shotgun (WGS) entry which is preliminary data.</text>
</comment>
<keyword evidence="3" id="KW-1185">Reference proteome</keyword>
<dbReference type="InterPro" id="IPR019704">
    <property type="entry name" value="Flagellar_assmbl_FliX_class2"/>
</dbReference>
<accession>A0A7W6RAA7</accession>
<name>A0A7W6RAA7_9PROT</name>
<sequence length="159" mass="17362">MTMKVEGPRRGAPTASRSRAAQRDPGAGVDFERALRGFLGDGGAARTEASETSPVDAPAATSTLDGLLAIQEAGTEHDAASQQRRQTRLMRHGEDMLERLEEIRLGLLLGAIPKERLMDLARLVRTRREQAPDRQLDALLDEIELRAEVELAKLARANA</sequence>
<evidence type="ECO:0000313" key="3">
    <source>
        <dbReference type="Proteomes" id="UP000554286"/>
    </source>
</evidence>
<dbReference type="GO" id="GO:0044781">
    <property type="term" value="P:bacterial-type flagellum organization"/>
    <property type="evidence" value="ECO:0007669"/>
    <property type="project" value="InterPro"/>
</dbReference>
<organism evidence="2 3">
    <name type="scientific">Roseospira visakhapatnamensis</name>
    <dbReference type="NCBI Taxonomy" id="390880"/>
    <lineage>
        <taxon>Bacteria</taxon>
        <taxon>Pseudomonadati</taxon>
        <taxon>Pseudomonadota</taxon>
        <taxon>Alphaproteobacteria</taxon>
        <taxon>Rhodospirillales</taxon>
        <taxon>Rhodospirillaceae</taxon>
        <taxon>Roseospira</taxon>
    </lineage>
</organism>
<proteinExistence type="predicted"/>